<keyword evidence="5" id="KW-1185">Reference proteome</keyword>
<evidence type="ECO:0000256" key="1">
    <source>
        <dbReference type="ARBA" id="ARBA00004141"/>
    </source>
</evidence>
<dbReference type="AlphaFoldDB" id="A0AAD9JZL6"/>
<evidence type="ECO:0000256" key="2">
    <source>
        <dbReference type="ARBA" id="ARBA00023136"/>
    </source>
</evidence>
<keyword evidence="2" id="KW-0472">Membrane</keyword>
<name>A0AAD9JZL6_RIDPI</name>
<dbReference type="Pfam" id="PF02931">
    <property type="entry name" value="Neur_chan_LBD"/>
    <property type="match status" value="1"/>
</dbReference>
<evidence type="ECO:0000259" key="3">
    <source>
        <dbReference type="Pfam" id="PF02931"/>
    </source>
</evidence>
<evidence type="ECO:0000313" key="4">
    <source>
        <dbReference type="EMBL" id="KAK2161984.1"/>
    </source>
</evidence>
<reference evidence="4" key="1">
    <citation type="journal article" date="2023" name="Mol. Biol. Evol.">
        <title>Third-Generation Sequencing Reveals the Adaptive Role of the Epigenome in Three Deep-Sea Polychaetes.</title>
        <authorList>
            <person name="Perez M."/>
            <person name="Aroh O."/>
            <person name="Sun Y."/>
            <person name="Lan Y."/>
            <person name="Juniper S.K."/>
            <person name="Young C.R."/>
            <person name="Angers B."/>
            <person name="Qian P.Y."/>
        </authorList>
    </citation>
    <scope>NUCLEOTIDE SEQUENCE</scope>
    <source>
        <strain evidence="4">R07B-5</strain>
    </source>
</reference>
<dbReference type="SUPFAM" id="SSF63712">
    <property type="entry name" value="Nicotinic receptor ligand binding domain-like"/>
    <property type="match status" value="1"/>
</dbReference>
<dbReference type="InterPro" id="IPR018000">
    <property type="entry name" value="Neurotransmitter_ion_chnl_CS"/>
</dbReference>
<evidence type="ECO:0000313" key="5">
    <source>
        <dbReference type="Proteomes" id="UP001209878"/>
    </source>
</evidence>
<dbReference type="InterPro" id="IPR036734">
    <property type="entry name" value="Neur_chan_lig-bd_sf"/>
</dbReference>
<gene>
    <name evidence="4" type="ORF">NP493_1550g00004</name>
</gene>
<organism evidence="4 5">
    <name type="scientific">Ridgeia piscesae</name>
    <name type="common">Tubeworm</name>
    <dbReference type="NCBI Taxonomy" id="27915"/>
    <lineage>
        <taxon>Eukaryota</taxon>
        <taxon>Metazoa</taxon>
        <taxon>Spiralia</taxon>
        <taxon>Lophotrochozoa</taxon>
        <taxon>Annelida</taxon>
        <taxon>Polychaeta</taxon>
        <taxon>Sedentaria</taxon>
        <taxon>Canalipalpata</taxon>
        <taxon>Sabellida</taxon>
        <taxon>Siboglinidae</taxon>
        <taxon>Ridgeia</taxon>
    </lineage>
</organism>
<dbReference type="Proteomes" id="UP001209878">
    <property type="component" value="Unassembled WGS sequence"/>
</dbReference>
<dbReference type="GO" id="GO:0004888">
    <property type="term" value="F:transmembrane signaling receptor activity"/>
    <property type="evidence" value="ECO:0007669"/>
    <property type="project" value="InterPro"/>
</dbReference>
<dbReference type="InterPro" id="IPR006201">
    <property type="entry name" value="Neur_channel"/>
</dbReference>
<dbReference type="GO" id="GO:0016020">
    <property type="term" value="C:membrane"/>
    <property type="evidence" value="ECO:0007669"/>
    <property type="project" value="UniProtKB-SubCell"/>
</dbReference>
<dbReference type="InterPro" id="IPR006202">
    <property type="entry name" value="Neur_chan_lig-bd"/>
</dbReference>
<dbReference type="EMBL" id="JAODUO010001550">
    <property type="protein sequence ID" value="KAK2161984.1"/>
    <property type="molecule type" value="Genomic_DNA"/>
</dbReference>
<comment type="subcellular location">
    <subcellularLocation>
        <location evidence="1">Membrane</location>
        <topology evidence="1">Multi-pass membrane protein</topology>
    </subcellularLocation>
</comment>
<dbReference type="Gene3D" id="2.70.170.10">
    <property type="entry name" value="Neurotransmitter-gated ion-channel ligand-binding domain"/>
    <property type="match status" value="1"/>
</dbReference>
<comment type="caution">
    <text evidence="4">The sequence shown here is derived from an EMBL/GenBank/DDBJ whole genome shotgun (WGS) entry which is preliminary data.</text>
</comment>
<accession>A0AAD9JZL6</accession>
<feature type="domain" description="Neurotransmitter-gated ion-channel ligand-binding" evidence="3">
    <location>
        <begin position="1"/>
        <end position="69"/>
    </location>
</feature>
<proteinExistence type="predicted"/>
<dbReference type="GO" id="GO:0005230">
    <property type="term" value="F:extracellular ligand-gated monoatomic ion channel activity"/>
    <property type="evidence" value="ECO:0007669"/>
    <property type="project" value="InterPro"/>
</dbReference>
<dbReference type="PANTHER" id="PTHR18945">
    <property type="entry name" value="NEUROTRANSMITTER GATED ION CHANNEL"/>
    <property type="match status" value="1"/>
</dbReference>
<protein>
    <recommendedName>
        <fullName evidence="3">Neurotransmitter-gated ion-channel ligand-binding domain-containing protein</fullName>
    </recommendedName>
</protein>
<sequence length="97" mass="11347">MPVTIKSTCRVNIADYPFDVQRCPLKFGSWTYKGSELNLTKYADTAILINYESNGEWHLVGVPCERHEVYLVLHEIWVCLIRQLPKYFFIIVTIPIK</sequence>
<dbReference type="PROSITE" id="PS00236">
    <property type="entry name" value="NEUROTR_ION_CHANNEL"/>
    <property type="match status" value="1"/>
</dbReference>